<feature type="transmembrane region" description="Helical" evidence="1">
    <location>
        <begin position="70"/>
        <end position="92"/>
    </location>
</feature>
<name>A0A7C3DLT5_MEIRU</name>
<keyword evidence="1" id="KW-1133">Transmembrane helix</keyword>
<feature type="transmembrane region" description="Helical" evidence="1">
    <location>
        <begin position="46"/>
        <end position="64"/>
    </location>
</feature>
<comment type="caution">
    <text evidence="2">The sequence shown here is derived from an EMBL/GenBank/DDBJ whole genome shotgun (WGS) entry which is preliminary data.</text>
</comment>
<evidence type="ECO:0000313" key="2">
    <source>
        <dbReference type="EMBL" id="HFG21671.1"/>
    </source>
</evidence>
<dbReference type="EMBL" id="DSWI01000032">
    <property type="protein sequence ID" value="HFG21671.1"/>
    <property type="molecule type" value="Genomic_DNA"/>
</dbReference>
<accession>A0A7C3DLT5</accession>
<feature type="transmembrane region" description="Helical" evidence="1">
    <location>
        <begin position="12"/>
        <end position="34"/>
    </location>
</feature>
<organism evidence="2">
    <name type="scientific">Meiothermus ruber</name>
    <dbReference type="NCBI Taxonomy" id="277"/>
    <lineage>
        <taxon>Bacteria</taxon>
        <taxon>Thermotogati</taxon>
        <taxon>Deinococcota</taxon>
        <taxon>Deinococci</taxon>
        <taxon>Thermales</taxon>
        <taxon>Thermaceae</taxon>
        <taxon>Meiothermus</taxon>
    </lineage>
</organism>
<dbReference type="AlphaFoldDB" id="A0A7C3DLT5"/>
<proteinExistence type="predicted"/>
<reference evidence="2" key="1">
    <citation type="journal article" date="2020" name="mSystems">
        <title>Genome- and Community-Level Interaction Insights into Carbon Utilization and Element Cycling Functions of Hydrothermarchaeota in Hydrothermal Sediment.</title>
        <authorList>
            <person name="Zhou Z."/>
            <person name="Liu Y."/>
            <person name="Xu W."/>
            <person name="Pan J."/>
            <person name="Luo Z.H."/>
            <person name="Li M."/>
        </authorList>
    </citation>
    <scope>NUCLEOTIDE SEQUENCE [LARGE SCALE GENOMIC DNA]</scope>
    <source>
        <strain evidence="2">SpSt-524</strain>
    </source>
</reference>
<evidence type="ECO:0000256" key="1">
    <source>
        <dbReference type="SAM" id="Phobius"/>
    </source>
</evidence>
<keyword evidence="1" id="KW-0472">Membrane</keyword>
<keyword evidence="1" id="KW-0812">Transmembrane</keyword>
<sequence length="97" mass="10560">MPDLSGLPQWVTWGVSGFFTLLLLAIGALQIRLLIKKPRLEPVRQVFLSAFWLGAACLAAIFAARLGFHLGVGFFLLLGCLGYGVAFGRLWLGLQKA</sequence>
<protein>
    <submittedName>
        <fullName evidence="2">Uncharacterized protein</fullName>
    </submittedName>
</protein>
<gene>
    <name evidence="2" type="ORF">ENS82_13340</name>
</gene>